<name>A0A9Q0KJD9_9MAGN</name>
<dbReference type="Proteomes" id="UP001141806">
    <property type="component" value="Unassembled WGS sequence"/>
</dbReference>
<comment type="caution">
    <text evidence="2">The sequence shown here is derived from an EMBL/GenBank/DDBJ whole genome shotgun (WGS) entry which is preliminary data.</text>
</comment>
<sequence>MVVEEEGCLCLLNPATKEYKRIPDPEILAKRPPYYVFKDYGFGYSPRTDEYKVVVIRGYKIEENIHNDSWVYTLGTNSSWRLIEGSTYWIHTGSHALVNGALHWMAISDMPGFSILLISFDLGDEKFRLLSLPKSLSQEDINHMGLLESDGFLSLCHWMADGKFDVWIMKDYGDEQS</sequence>
<dbReference type="NCBIfam" id="TIGR01640">
    <property type="entry name" value="F_box_assoc_1"/>
    <property type="match status" value="1"/>
</dbReference>
<dbReference type="AlphaFoldDB" id="A0A9Q0KJD9"/>
<protein>
    <recommendedName>
        <fullName evidence="1">F-box associated beta-propeller type 3 domain-containing protein</fullName>
    </recommendedName>
</protein>
<dbReference type="Pfam" id="PF08268">
    <property type="entry name" value="FBA_3"/>
    <property type="match status" value="1"/>
</dbReference>
<evidence type="ECO:0000313" key="2">
    <source>
        <dbReference type="EMBL" id="KAJ4971591.1"/>
    </source>
</evidence>
<organism evidence="2 3">
    <name type="scientific">Protea cynaroides</name>
    <dbReference type="NCBI Taxonomy" id="273540"/>
    <lineage>
        <taxon>Eukaryota</taxon>
        <taxon>Viridiplantae</taxon>
        <taxon>Streptophyta</taxon>
        <taxon>Embryophyta</taxon>
        <taxon>Tracheophyta</taxon>
        <taxon>Spermatophyta</taxon>
        <taxon>Magnoliopsida</taxon>
        <taxon>Proteales</taxon>
        <taxon>Proteaceae</taxon>
        <taxon>Protea</taxon>
    </lineage>
</organism>
<dbReference type="InterPro" id="IPR013187">
    <property type="entry name" value="F-box-assoc_dom_typ3"/>
</dbReference>
<dbReference type="PANTHER" id="PTHR31111:SF136">
    <property type="entry name" value="F-BOX ASSOCIATED DOMAIN-CONTAINING PROTEIN"/>
    <property type="match status" value="1"/>
</dbReference>
<dbReference type="EMBL" id="JAMYWD010000005">
    <property type="protein sequence ID" value="KAJ4971591.1"/>
    <property type="molecule type" value="Genomic_DNA"/>
</dbReference>
<accession>A0A9Q0KJD9</accession>
<dbReference type="OrthoDB" id="591557at2759"/>
<reference evidence="2" key="1">
    <citation type="journal article" date="2023" name="Plant J.">
        <title>The genome of the king protea, Protea cynaroides.</title>
        <authorList>
            <person name="Chang J."/>
            <person name="Duong T.A."/>
            <person name="Schoeman C."/>
            <person name="Ma X."/>
            <person name="Roodt D."/>
            <person name="Barker N."/>
            <person name="Li Z."/>
            <person name="Van de Peer Y."/>
            <person name="Mizrachi E."/>
        </authorList>
    </citation>
    <scope>NUCLEOTIDE SEQUENCE</scope>
    <source>
        <tissue evidence="2">Young leaves</tissue>
    </source>
</reference>
<dbReference type="InterPro" id="IPR017451">
    <property type="entry name" value="F-box-assoc_interact_dom"/>
</dbReference>
<feature type="domain" description="F-box associated beta-propeller type 3" evidence="1">
    <location>
        <begin position="5"/>
        <end position="174"/>
    </location>
</feature>
<keyword evidence="3" id="KW-1185">Reference proteome</keyword>
<evidence type="ECO:0000313" key="3">
    <source>
        <dbReference type="Proteomes" id="UP001141806"/>
    </source>
</evidence>
<evidence type="ECO:0000259" key="1">
    <source>
        <dbReference type="Pfam" id="PF08268"/>
    </source>
</evidence>
<gene>
    <name evidence="2" type="ORF">NE237_004690</name>
</gene>
<proteinExistence type="predicted"/>
<dbReference type="PANTHER" id="PTHR31111">
    <property type="entry name" value="BNAA05G37150D PROTEIN-RELATED"/>
    <property type="match status" value="1"/>
</dbReference>